<protein>
    <recommendedName>
        <fullName evidence="2">Dockerin domain-containing protein</fullName>
    </recommendedName>
</protein>
<gene>
    <name evidence="1" type="ORF">LCGC14_3127920</name>
</gene>
<reference evidence="1" key="1">
    <citation type="journal article" date="2015" name="Nature">
        <title>Complex archaea that bridge the gap between prokaryotes and eukaryotes.</title>
        <authorList>
            <person name="Spang A."/>
            <person name="Saw J.H."/>
            <person name="Jorgensen S.L."/>
            <person name="Zaremba-Niedzwiedzka K."/>
            <person name="Martijn J."/>
            <person name="Lind A.E."/>
            <person name="van Eijk R."/>
            <person name="Schleper C."/>
            <person name="Guy L."/>
            <person name="Ettema T.J."/>
        </authorList>
    </citation>
    <scope>NUCLEOTIDE SEQUENCE</scope>
</reference>
<dbReference type="SUPFAM" id="SSF63446">
    <property type="entry name" value="Type I dockerin domain"/>
    <property type="match status" value="1"/>
</dbReference>
<dbReference type="AlphaFoldDB" id="A0A0F8W0I1"/>
<dbReference type="Gene3D" id="1.10.1330.10">
    <property type="entry name" value="Dockerin domain"/>
    <property type="match status" value="1"/>
</dbReference>
<dbReference type="EMBL" id="LAZR01068168">
    <property type="protein sequence ID" value="KKK50147.1"/>
    <property type="molecule type" value="Genomic_DNA"/>
</dbReference>
<dbReference type="InterPro" id="IPR002105">
    <property type="entry name" value="Dockerin_1_rpt"/>
</dbReference>
<dbReference type="GO" id="GO:0000272">
    <property type="term" value="P:polysaccharide catabolic process"/>
    <property type="evidence" value="ECO:0007669"/>
    <property type="project" value="InterPro"/>
</dbReference>
<dbReference type="Pfam" id="PF00404">
    <property type="entry name" value="Dockerin_1"/>
    <property type="match status" value="1"/>
</dbReference>
<evidence type="ECO:0000313" key="1">
    <source>
        <dbReference type="EMBL" id="KKK50147.1"/>
    </source>
</evidence>
<proteinExistence type="predicted"/>
<comment type="caution">
    <text evidence="1">The sequence shown here is derived from an EMBL/GenBank/DDBJ whole genome shotgun (WGS) entry which is preliminary data.</text>
</comment>
<organism evidence="1">
    <name type="scientific">marine sediment metagenome</name>
    <dbReference type="NCBI Taxonomy" id="412755"/>
    <lineage>
        <taxon>unclassified sequences</taxon>
        <taxon>metagenomes</taxon>
        <taxon>ecological metagenomes</taxon>
    </lineage>
</organism>
<dbReference type="GO" id="GO:0004553">
    <property type="term" value="F:hydrolase activity, hydrolyzing O-glycosyl compounds"/>
    <property type="evidence" value="ECO:0007669"/>
    <property type="project" value="InterPro"/>
</dbReference>
<name>A0A0F8W0I1_9ZZZZ</name>
<feature type="non-terminal residue" evidence="1">
    <location>
        <position position="1"/>
    </location>
</feature>
<evidence type="ECO:0008006" key="2">
    <source>
        <dbReference type="Google" id="ProtNLM"/>
    </source>
</evidence>
<sequence>VNLDGVVNTADLAELLMHWGDQVQPGEHLPADLNGDDLVNIIDLNSLLANWGKTAE</sequence>
<dbReference type="InterPro" id="IPR036439">
    <property type="entry name" value="Dockerin_dom_sf"/>
</dbReference>
<accession>A0A0F8W0I1</accession>